<organism evidence="5 6">
    <name type="scientific">Amanita thiersii Skay4041</name>
    <dbReference type="NCBI Taxonomy" id="703135"/>
    <lineage>
        <taxon>Eukaryota</taxon>
        <taxon>Fungi</taxon>
        <taxon>Dikarya</taxon>
        <taxon>Basidiomycota</taxon>
        <taxon>Agaricomycotina</taxon>
        <taxon>Agaricomycetes</taxon>
        <taxon>Agaricomycetidae</taxon>
        <taxon>Agaricales</taxon>
        <taxon>Pluteineae</taxon>
        <taxon>Amanitaceae</taxon>
        <taxon>Amanita</taxon>
    </lineage>
</organism>
<name>A0A2A9NK91_9AGAR</name>
<keyword evidence="6" id="KW-1185">Reference proteome</keyword>
<evidence type="ECO:0000256" key="3">
    <source>
        <dbReference type="ARBA" id="ARBA00022525"/>
    </source>
</evidence>
<dbReference type="EMBL" id="KZ302074">
    <property type="protein sequence ID" value="PFH48176.1"/>
    <property type="molecule type" value="Genomic_DNA"/>
</dbReference>
<feature type="domain" description="Crinkler effector protein N-terminal" evidence="4">
    <location>
        <begin position="5"/>
        <end position="105"/>
    </location>
</feature>
<comment type="subcellular location">
    <subcellularLocation>
        <location evidence="1">Host cell</location>
    </subcellularLocation>
    <subcellularLocation>
        <location evidence="2">Secreted</location>
    </subcellularLocation>
</comment>
<dbReference type="PROSITE" id="PS00109">
    <property type="entry name" value="PROTEIN_KINASE_TYR"/>
    <property type="match status" value="1"/>
</dbReference>
<accession>A0A2A9NK91</accession>
<dbReference type="AlphaFoldDB" id="A0A2A9NK91"/>
<dbReference type="GO" id="GO:0043657">
    <property type="term" value="C:host cell"/>
    <property type="evidence" value="ECO:0007669"/>
    <property type="project" value="UniProtKB-SubCell"/>
</dbReference>
<evidence type="ECO:0000313" key="5">
    <source>
        <dbReference type="EMBL" id="PFH48176.1"/>
    </source>
</evidence>
<dbReference type="Pfam" id="PF20147">
    <property type="entry name" value="Crinkler"/>
    <property type="match status" value="1"/>
</dbReference>
<dbReference type="InterPro" id="IPR008266">
    <property type="entry name" value="Tyr_kinase_AS"/>
</dbReference>
<keyword evidence="3" id="KW-0964">Secreted</keyword>
<dbReference type="GO" id="GO:0005576">
    <property type="term" value="C:extracellular region"/>
    <property type="evidence" value="ECO:0007669"/>
    <property type="project" value="UniProtKB-SubCell"/>
</dbReference>
<evidence type="ECO:0000256" key="2">
    <source>
        <dbReference type="ARBA" id="ARBA00004613"/>
    </source>
</evidence>
<dbReference type="GO" id="GO:0004672">
    <property type="term" value="F:protein kinase activity"/>
    <property type="evidence" value="ECO:0007669"/>
    <property type="project" value="InterPro"/>
</dbReference>
<dbReference type="Proteomes" id="UP000242287">
    <property type="component" value="Unassembled WGS sequence"/>
</dbReference>
<dbReference type="InterPro" id="IPR045379">
    <property type="entry name" value="Crinkler_N"/>
</dbReference>
<protein>
    <recommendedName>
        <fullName evidence="4">Crinkler effector protein N-terminal domain-containing protein</fullName>
    </recommendedName>
</protein>
<reference evidence="5 6" key="1">
    <citation type="submission" date="2014-02" db="EMBL/GenBank/DDBJ databases">
        <title>Transposable element dynamics among asymbiotic and ectomycorrhizal Amanita fungi.</title>
        <authorList>
            <consortium name="DOE Joint Genome Institute"/>
            <person name="Hess J."/>
            <person name="Skrede I."/>
            <person name="Wolfe B."/>
            <person name="LaButti K."/>
            <person name="Ohm R.A."/>
            <person name="Grigoriev I.V."/>
            <person name="Pringle A."/>
        </authorList>
    </citation>
    <scope>NUCLEOTIDE SEQUENCE [LARGE SCALE GENOMIC DNA]</scope>
    <source>
        <strain evidence="5 6">SKay4041</strain>
    </source>
</reference>
<evidence type="ECO:0000313" key="6">
    <source>
        <dbReference type="Proteomes" id="UP000242287"/>
    </source>
</evidence>
<dbReference type="Gene3D" id="1.10.510.10">
    <property type="entry name" value="Transferase(Phosphotransferase) domain 1"/>
    <property type="match status" value="1"/>
</dbReference>
<dbReference type="OrthoDB" id="3261131at2759"/>
<evidence type="ECO:0000259" key="4">
    <source>
        <dbReference type="Pfam" id="PF20147"/>
    </source>
</evidence>
<evidence type="ECO:0000256" key="1">
    <source>
        <dbReference type="ARBA" id="ARBA00004340"/>
    </source>
</evidence>
<dbReference type="InterPro" id="IPR011009">
    <property type="entry name" value="Kinase-like_dom_sf"/>
</dbReference>
<sequence>MSDKLRLVCHIEGDPGTRLFEVHIPTTRSVAFLKECIKSKLHNTFEHVDACELVIWKLIGKAPISNVLDGKFDPSANRQELRNPIATLSGIFPEQLDVVDVHLLIKPPPPMQVDWFQDIHALKKEIISASSELHNVVAKELILWKTLDSTIALKNMFPDVPRQDHVHIVIKCPSASQCRFRNQRCSSLAQLRARLPAPCVSVQSSSLASIQRGILTEGTIACHLPQTMQVTPISLLDPVFGQLEDDMQNLQPSWSDFAFARELNSEMSQFFKEDLCITKLQRIFKEFGLQTHRKIVGKSITVSDSDRDHYSLQLVLMGAGNKTHASFFDVLFSYVQNLIHTNDTVPELRNSPLPAVLLFCDGIVGYSELLEYFSPPESIVNFWVLSYLSLEWGSDGFCLQLARALGSIKNAVNDLKMRYPKTGLLNHEIKTNEYPYVTSYQLNGAKCPFVYDDDQPLESRRVFIAQCDGRKICVKFVRRYSQEAHRFWEERGRAPELIVVNMLPAGWLMVIMEYLQGFEHWSSPPKSLWLELVTLMNEFQQHGFVHGDIRKANILIGRAEGSGELVFKLVDFDWAGKVGMAHYPSRLHPAIMRAKGVLPCGVIQFAHDDYMVERLFYHA</sequence>
<gene>
    <name evidence="5" type="ORF">AMATHDRAFT_42456</name>
</gene>
<dbReference type="SUPFAM" id="SSF56112">
    <property type="entry name" value="Protein kinase-like (PK-like)"/>
    <property type="match status" value="1"/>
</dbReference>
<proteinExistence type="predicted"/>